<gene>
    <name evidence="1" type="ORF">AVDCRST_MAG56-4553</name>
</gene>
<dbReference type="AlphaFoldDB" id="A0A6J4JYB4"/>
<name>A0A6J4JYB4_9SPHI</name>
<sequence length="51" mass="5676">MVAKLNWAIGLNPDAAFCLSSRMIALKVSRKKEEQPLFLNILTGMFVGHTN</sequence>
<proteinExistence type="predicted"/>
<organism evidence="1">
    <name type="scientific">uncultured Cytophagales bacterium</name>
    <dbReference type="NCBI Taxonomy" id="158755"/>
    <lineage>
        <taxon>Bacteria</taxon>
        <taxon>Pseudomonadati</taxon>
        <taxon>Bacteroidota</taxon>
        <taxon>Sphingobacteriia</taxon>
        <taxon>Sphingobacteriales</taxon>
        <taxon>environmental samples</taxon>
    </lineage>
</organism>
<accession>A0A6J4JYB4</accession>
<dbReference type="EMBL" id="CADCTQ010000381">
    <property type="protein sequence ID" value="CAA9290775.1"/>
    <property type="molecule type" value="Genomic_DNA"/>
</dbReference>
<evidence type="ECO:0000313" key="1">
    <source>
        <dbReference type="EMBL" id="CAA9290775.1"/>
    </source>
</evidence>
<protein>
    <submittedName>
        <fullName evidence="1">Uncharacterized protein</fullName>
    </submittedName>
</protein>
<reference evidence="1" key="1">
    <citation type="submission" date="2020-02" db="EMBL/GenBank/DDBJ databases">
        <authorList>
            <person name="Meier V. D."/>
        </authorList>
    </citation>
    <scope>NUCLEOTIDE SEQUENCE</scope>
    <source>
        <strain evidence="1">AVDCRST_MAG56</strain>
    </source>
</reference>